<dbReference type="InterPro" id="IPR003029">
    <property type="entry name" value="S1_domain"/>
</dbReference>
<comment type="subcellular location">
    <subcellularLocation>
        <location evidence="7">Cytoplasm</location>
    </subcellularLocation>
</comment>
<evidence type="ECO:0000256" key="6">
    <source>
        <dbReference type="ARBA" id="ARBA00023163"/>
    </source>
</evidence>
<dbReference type="PANTHER" id="PTHR22648:SF0">
    <property type="entry name" value="TRANSCRIPTION TERMINATION_ANTITERMINATION PROTEIN NUSA"/>
    <property type="match status" value="1"/>
</dbReference>
<dbReference type="Pfam" id="PF08529">
    <property type="entry name" value="NusA_N"/>
    <property type="match status" value="1"/>
</dbReference>
<dbReference type="Pfam" id="PF26594">
    <property type="entry name" value="KH_NusA_2nd"/>
    <property type="match status" value="1"/>
</dbReference>
<gene>
    <name evidence="7 9" type="primary">nusA</name>
    <name evidence="9" type="ORF">JGUZn3_04610</name>
</gene>
<dbReference type="InterPro" id="IPR058582">
    <property type="entry name" value="KH_NusA_2nd"/>
</dbReference>
<evidence type="ECO:0000256" key="2">
    <source>
        <dbReference type="ARBA" id="ARBA00022490"/>
    </source>
</evidence>
<dbReference type="InterPro" id="IPR036555">
    <property type="entry name" value="NusA_N_sf"/>
</dbReference>
<name>A0A7H1NPK0_9PROT</name>
<dbReference type="HAMAP" id="MF_00945_B">
    <property type="entry name" value="NusA_B"/>
    <property type="match status" value="1"/>
</dbReference>
<dbReference type="SUPFAM" id="SSF50249">
    <property type="entry name" value="Nucleic acid-binding proteins"/>
    <property type="match status" value="1"/>
</dbReference>
<dbReference type="GO" id="GO:0005829">
    <property type="term" value="C:cytosol"/>
    <property type="evidence" value="ECO:0007669"/>
    <property type="project" value="TreeGrafter"/>
</dbReference>
<keyword evidence="2 7" id="KW-0963">Cytoplasm</keyword>
<dbReference type="FunFam" id="3.30.300.20:FF:000002">
    <property type="entry name" value="Transcription termination/antitermination protein NusA"/>
    <property type="match status" value="1"/>
</dbReference>
<dbReference type="InterPro" id="IPR004087">
    <property type="entry name" value="KH_dom"/>
</dbReference>
<keyword evidence="3 7" id="KW-0889">Transcription antitermination</keyword>
<dbReference type="Pfam" id="PF13184">
    <property type="entry name" value="KH_NusA_1st"/>
    <property type="match status" value="1"/>
</dbReference>
<dbReference type="InterPro" id="IPR010995">
    <property type="entry name" value="DNA_repair_Rad51/TF_NusA_a-hlx"/>
</dbReference>
<dbReference type="SUPFAM" id="SSF69705">
    <property type="entry name" value="Transcription factor NusA, N-terminal domain"/>
    <property type="match status" value="1"/>
</dbReference>
<sequence>MDTSVVRPELLFVAEAVAREKSIDREEVLEAMEQAIQKAGRAKYGHEKDIRANIDRKTGEVRLSRWTQVVEHAENEDTQIPVAIARKFQPEIEVGEYLVDPLPPIDFGRIAAQTAKQVIVQRVREYERKKQYEDFKDRVGEVVNGTVKRTEYGNLMVEIGSAEALLRRDELIPRESFRNSDRVRAYIYDVRNESRGPQIFLSRTHPAFLAKLFAQEVPEIYDGIIEIKAVARDPGSRAKMAVTSKDSSIDPVGACVGVKGTRVQAVVQELQGEKIDIVPWNANPATFVVNALAPAEVSKVVMDEEAGRVEVVVPDEQLSLAIGRRGQNVRLASQLTRWDIDILTEVEESERRQEEFMRRTKLFVESLDVDDVIAGLLVTEGFYTIEELAFSPPEELAEIEGFDETLAGELVQRAEAFLVKKEEELDDKRKALGVTDEVAAIEHFTAQMLVTLGGKGVKTLDDLGDLASDELLEIVGEEAFSQEIANEIIMAARASWFESEEGTS</sequence>
<keyword evidence="10" id="KW-1185">Reference proteome</keyword>
<keyword evidence="6 7" id="KW-0804">Transcription</keyword>
<dbReference type="GO" id="GO:0031564">
    <property type="term" value="P:transcription antitermination"/>
    <property type="evidence" value="ECO:0007669"/>
    <property type="project" value="UniProtKB-UniRule"/>
</dbReference>
<dbReference type="PROSITE" id="PS50126">
    <property type="entry name" value="S1"/>
    <property type="match status" value="1"/>
</dbReference>
<dbReference type="NCBIfam" id="TIGR01954">
    <property type="entry name" value="nusA_Cterm_rpt"/>
    <property type="match status" value="1"/>
</dbReference>
<dbReference type="KEGG" id="ebla:JGUZn3_04610"/>
<dbReference type="InterPro" id="IPR025249">
    <property type="entry name" value="TF_NusA_KH_1st"/>
</dbReference>
<dbReference type="GO" id="GO:0000166">
    <property type="term" value="F:nucleotide binding"/>
    <property type="evidence" value="ECO:0007669"/>
    <property type="project" value="InterPro"/>
</dbReference>
<dbReference type="PROSITE" id="PS50084">
    <property type="entry name" value="KH_TYPE_1"/>
    <property type="match status" value="1"/>
</dbReference>
<dbReference type="Gene3D" id="3.30.300.20">
    <property type="match status" value="2"/>
</dbReference>
<reference evidence="9 10" key="1">
    <citation type="submission" date="2020-08" db="EMBL/GenBank/DDBJ databases">
        <title>Complete genome sequence of Entomobacter blattae G55GP.</title>
        <authorList>
            <person name="Poehlein A."/>
            <person name="Guzman J."/>
            <person name="Daniel R."/>
            <person name="Vilcinskas A."/>
        </authorList>
    </citation>
    <scope>NUCLEOTIDE SEQUENCE [LARGE SCALE GENOMIC DNA]</scope>
    <source>
        <strain evidence="9 10">G55GP</strain>
    </source>
</reference>
<evidence type="ECO:0000256" key="7">
    <source>
        <dbReference type="HAMAP-Rule" id="MF_00945"/>
    </source>
</evidence>
<organism evidence="9 10">
    <name type="scientific">Entomobacter blattae</name>
    <dbReference type="NCBI Taxonomy" id="2762277"/>
    <lineage>
        <taxon>Bacteria</taxon>
        <taxon>Pseudomonadati</taxon>
        <taxon>Pseudomonadota</taxon>
        <taxon>Alphaproteobacteria</taxon>
        <taxon>Acetobacterales</taxon>
        <taxon>Acetobacteraceae</taxon>
        <taxon>Entomobacter</taxon>
    </lineage>
</organism>
<dbReference type="Proteomes" id="UP000516349">
    <property type="component" value="Chromosome"/>
</dbReference>
<evidence type="ECO:0000313" key="10">
    <source>
        <dbReference type="Proteomes" id="UP000516349"/>
    </source>
</evidence>
<dbReference type="SUPFAM" id="SSF47794">
    <property type="entry name" value="Rad51 N-terminal domain-like"/>
    <property type="match status" value="2"/>
</dbReference>
<dbReference type="InterPro" id="IPR009019">
    <property type="entry name" value="KH_sf_prok-type"/>
</dbReference>
<dbReference type="InterPro" id="IPR010214">
    <property type="entry name" value="Tscrpt_termin_fac_NusA_C_rpt"/>
</dbReference>
<dbReference type="FunFam" id="3.30.300.20:FF:000005">
    <property type="entry name" value="Transcription termination/antitermination protein NusA"/>
    <property type="match status" value="1"/>
</dbReference>
<dbReference type="Gene3D" id="2.40.50.140">
    <property type="entry name" value="Nucleic acid-binding proteins"/>
    <property type="match status" value="1"/>
</dbReference>
<keyword evidence="4 7" id="KW-0694">RNA-binding</keyword>
<dbReference type="Gene3D" id="3.30.1480.10">
    <property type="entry name" value="NusA, N-terminal domain"/>
    <property type="match status" value="1"/>
</dbReference>
<dbReference type="GO" id="GO:0003723">
    <property type="term" value="F:RNA binding"/>
    <property type="evidence" value="ECO:0007669"/>
    <property type="project" value="UniProtKB-UniRule"/>
</dbReference>
<dbReference type="FunFam" id="2.40.50.140:FF:000058">
    <property type="entry name" value="Transcription termination/antitermination protein NusA"/>
    <property type="match status" value="1"/>
</dbReference>
<dbReference type="Pfam" id="PF00575">
    <property type="entry name" value="S1"/>
    <property type="match status" value="1"/>
</dbReference>
<dbReference type="InterPro" id="IPR010213">
    <property type="entry name" value="TF_NusA"/>
</dbReference>
<dbReference type="PANTHER" id="PTHR22648">
    <property type="entry name" value="TRANSCRIPTION TERMINATION FACTOR NUSA"/>
    <property type="match status" value="1"/>
</dbReference>
<dbReference type="NCBIfam" id="TIGR01953">
    <property type="entry name" value="NusA"/>
    <property type="match status" value="1"/>
</dbReference>
<evidence type="ECO:0000256" key="1">
    <source>
        <dbReference type="ARBA" id="ARBA00022472"/>
    </source>
</evidence>
<comment type="similarity">
    <text evidence="7">Belongs to the NusA family.</text>
</comment>
<dbReference type="SUPFAM" id="SSF54814">
    <property type="entry name" value="Prokaryotic type KH domain (KH-domain type II)"/>
    <property type="match status" value="2"/>
</dbReference>
<keyword evidence="1 7" id="KW-0806">Transcription termination</keyword>
<dbReference type="CDD" id="cd02134">
    <property type="entry name" value="KH-II_NusA_rpt1"/>
    <property type="match status" value="1"/>
</dbReference>
<dbReference type="InterPro" id="IPR013735">
    <property type="entry name" value="TF_NusA_N"/>
</dbReference>
<accession>A0A7H1NPK0</accession>
<evidence type="ECO:0000313" key="9">
    <source>
        <dbReference type="EMBL" id="QNT77710.1"/>
    </source>
</evidence>
<proteinExistence type="inferred from homology"/>
<comment type="subunit">
    <text evidence="7">Monomer. Binds directly to the core enzyme of the DNA-dependent RNA polymerase and to nascent RNA.</text>
</comment>
<dbReference type="SMART" id="SM00316">
    <property type="entry name" value="S1"/>
    <property type="match status" value="1"/>
</dbReference>
<dbReference type="InterPro" id="IPR030842">
    <property type="entry name" value="TF_NusA_bacterial"/>
</dbReference>
<dbReference type="InterPro" id="IPR012340">
    <property type="entry name" value="NA-bd_OB-fold"/>
</dbReference>
<keyword evidence="5 7" id="KW-0805">Transcription regulation</keyword>
<comment type="function">
    <text evidence="7">Participates in both transcription termination and antitermination.</text>
</comment>
<dbReference type="SMART" id="SM00322">
    <property type="entry name" value="KH"/>
    <property type="match status" value="2"/>
</dbReference>
<dbReference type="GO" id="GO:0003700">
    <property type="term" value="F:DNA-binding transcription factor activity"/>
    <property type="evidence" value="ECO:0007669"/>
    <property type="project" value="InterPro"/>
</dbReference>
<protein>
    <recommendedName>
        <fullName evidence="7">Transcription termination/antitermination protein NusA</fullName>
    </recommendedName>
</protein>
<dbReference type="Pfam" id="PF14520">
    <property type="entry name" value="HHH_5"/>
    <property type="match status" value="1"/>
</dbReference>
<dbReference type="CDD" id="cd04455">
    <property type="entry name" value="S1_NusA"/>
    <property type="match status" value="1"/>
</dbReference>
<evidence type="ECO:0000256" key="5">
    <source>
        <dbReference type="ARBA" id="ARBA00023015"/>
    </source>
</evidence>
<evidence type="ECO:0000256" key="4">
    <source>
        <dbReference type="ARBA" id="ARBA00022884"/>
    </source>
</evidence>
<dbReference type="InterPro" id="IPR015946">
    <property type="entry name" value="KH_dom-like_a/b"/>
</dbReference>
<dbReference type="AlphaFoldDB" id="A0A7H1NPK0"/>
<dbReference type="Gene3D" id="1.10.150.20">
    <property type="entry name" value="5' to 3' exonuclease, C-terminal subdomain"/>
    <property type="match status" value="2"/>
</dbReference>
<feature type="domain" description="S1 motif" evidence="8">
    <location>
        <begin position="140"/>
        <end position="204"/>
    </location>
</feature>
<evidence type="ECO:0000256" key="3">
    <source>
        <dbReference type="ARBA" id="ARBA00022814"/>
    </source>
</evidence>
<dbReference type="GO" id="GO:0006353">
    <property type="term" value="P:DNA-templated transcription termination"/>
    <property type="evidence" value="ECO:0007669"/>
    <property type="project" value="UniProtKB-UniRule"/>
</dbReference>
<dbReference type="EMBL" id="CP060244">
    <property type="protein sequence ID" value="QNT77710.1"/>
    <property type="molecule type" value="Genomic_DNA"/>
</dbReference>
<evidence type="ECO:0000259" key="8">
    <source>
        <dbReference type="PROSITE" id="PS50126"/>
    </source>
</evidence>
<dbReference type="RefSeq" id="WP_203414138.1">
    <property type="nucleotide sequence ID" value="NZ_CP060244.1"/>
</dbReference>
<dbReference type="CDD" id="cd22529">
    <property type="entry name" value="KH-II_NusA_rpt2"/>
    <property type="match status" value="1"/>
</dbReference>